<dbReference type="PROSITE" id="PS00455">
    <property type="entry name" value="AMP_BINDING"/>
    <property type="match status" value="4"/>
</dbReference>
<dbReference type="OrthoDB" id="8824838at2"/>
<dbReference type="FunFam" id="2.30.38.10:FF:000001">
    <property type="entry name" value="Non-ribosomal peptide synthetase PvdI"/>
    <property type="match status" value="2"/>
</dbReference>
<dbReference type="Pfam" id="PF00550">
    <property type="entry name" value="PP-binding"/>
    <property type="match status" value="5"/>
</dbReference>
<dbReference type="InterPro" id="IPR042099">
    <property type="entry name" value="ANL_N_sf"/>
</dbReference>
<dbReference type="SUPFAM" id="SSF56801">
    <property type="entry name" value="Acetyl-CoA synthetase-like"/>
    <property type="match status" value="5"/>
</dbReference>
<dbReference type="Gene3D" id="3.30.300.30">
    <property type="match status" value="5"/>
</dbReference>
<feature type="domain" description="Carrier" evidence="5">
    <location>
        <begin position="2054"/>
        <end position="2128"/>
    </location>
</feature>
<dbReference type="CDD" id="cd12116">
    <property type="entry name" value="A_NRPS_Ta1_like"/>
    <property type="match status" value="1"/>
</dbReference>
<dbReference type="NCBIfam" id="TIGR01733">
    <property type="entry name" value="AA-adenyl-dom"/>
    <property type="match status" value="5"/>
</dbReference>
<dbReference type="Gene3D" id="1.10.1200.10">
    <property type="entry name" value="ACP-like"/>
    <property type="match status" value="5"/>
</dbReference>
<evidence type="ECO:0000256" key="1">
    <source>
        <dbReference type="ARBA" id="ARBA00001957"/>
    </source>
</evidence>
<dbReference type="NCBIfam" id="NF003417">
    <property type="entry name" value="PRK04813.1"/>
    <property type="match status" value="5"/>
</dbReference>
<dbReference type="EMBL" id="CP015118">
    <property type="protein sequence ID" value="ARN20327.1"/>
    <property type="molecule type" value="Genomic_DNA"/>
</dbReference>
<keyword evidence="7" id="KW-1185">Reference proteome</keyword>
<dbReference type="RefSeq" id="WP_085750600.1">
    <property type="nucleotide sequence ID" value="NZ_CP015118.1"/>
</dbReference>
<dbReference type="NCBIfam" id="NF004282">
    <property type="entry name" value="PRK05691.1"/>
    <property type="match status" value="10"/>
</dbReference>
<dbReference type="InterPro" id="IPR020806">
    <property type="entry name" value="PKS_PP-bd"/>
</dbReference>
<dbReference type="PANTHER" id="PTHR45527">
    <property type="entry name" value="NONRIBOSOMAL PEPTIDE SYNTHETASE"/>
    <property type="match status" value="1"/>
</dbReference>
<evidence type="ECO:0000313" key="6">
    <source>
        <dbReference type="EMBL" id="ARN20327.1"/>
    </source>
</evidence>
<feature type="domain" description="Carrier" evidence="5">
    <location>
        <begin position="5141"/>
        <end position="5216"/>
    </location>
</feature>
<reference evidence="6 7" key="1">
    <citation type="submission" date="2016-04" db="EMBL/GenBank/DDBJ databases">
        <title>Complete genome sequence of natural rubber-degrading, novel Gram-negative bacterium, Rhizobacter gummiphilus strain NS21.</title>
        <authorList>
            <person name="Tabata M."/>
            <person name="Kasai D."/>
            <person name="Fukuda M."/>
        </authorList>
    </citation>
    <scope>NUCLEOTIDE SEQUENCE [LARGE SCALE GENOMIC DNA]</scope>
    <source>
        <strain evidence="6 7">NS21</strain>
    </source>
</reference>
<dbReference type="InterPro" id="IPR020845">
    <property type="entry name" value="AMP-binding_CS"/>
</dbReference>
<dbReference type="Gene3D" id="3.30.559.30">
    <property type="entry name" value="Nonribosomal peptide synthetase, condensation domain"/>
    <property type="match status" value="5"/>
</dbReference>
<dbReference type="InterPro" id="IPR045851">
    <property type="entry name" value="AMP-bd_C_sf"/>
</dbReference>
<dbReference type="GO" id="GO:0003824">
    <property type="term" value="F:catalytic activity"/>
    <property type="evidence" value="ECO:0007669"/>
    <property type="project" value="InterPro"/>
</dbReference>
<feature type="domain" description="Carrier" evidence="5">
    <location>
        <begin position="4094"/>
        <end position="4168"/>
    </location>
</feature>
<comment type="similarity">
    <text evidence="2">Belongs to the ATP-dependent AMP-binding enzyme family.</text>
</comment>
<dbReference type="KEGG" id="rgu:A4W93_10675"/>
<evidence type="ECO:0000259" key="5">
    <source>
        <dbReference type="PROSITE" id="PS50075"/>
    </source>
</evidence>
<dbReference type="Gene3D" id="3.30.559.10">
    <property type="entry name" value="Chloramphenicol acetyltransferase-like domain"/>
    <property type="match status" value="5"/>
</dbReference>
<dbReference type="Pfam" id="PF13193">
    <property type="entry name" value="AMP-binding_C"/>
    <property type="match status" value="5"/>
</dbReference>
<dbReference type="InterPro" id="IPR023213">
    <property type="entry name" value="CAT-like_dom_sf"/>
</dbReference>
<dbReference type="Gene3D" id="2.30.38.10">
    <property type="entry name" value="Luciferase, Domain 3"/>
    <property type="match status" value="3"/>
</dbReference>
<dbReference type="CDD" id="cd17643">
    <property type="entry name" value="A_NRPS_Cytc1-like"/>
    <property type="match status" value="2"/>
</dbReference>
<dbReference type="FunFam" id="3.30.300.30:FF:000010">
    <property type="entry name" value="Enterobactin synthetase component F"/>
    <property type="match status" value="2"/>
</dbReference>
<dbReference type="InterPro" id="IPR006162">
    <property type="entry name" value="Ppantetheine_attach_site"/>
</dbReference>
<evidence type="ECO:0000256" key="3">
    <source>
        <dbReference type="ARBA" id="ARBA00022450"/>
    </source>
</evidence>
<dbReference type="Proteomes" id="UP000193427">
    <property type="component" value="Chromosome"/>
</dbReference>
<dbReference type="PANTHER" id="PTHR45527:SF1">
    <property type="entry name" value="FATTY ACID SYNTHASE"/>
    <property type="match status" value="1"/>
</dbReference>
<dbReference type="PROSITE" id="PS50075">
    <property type="entry name" value="CARRIER"/>
    <property type="match status" value="5"/>
</dbReference>
<dbReference type="InterPro" id="IPR001242">
    <property type="entry name" value="Condensation_dom"/>
</dbReference>
<dbReference type="STRING" id="946333.A4W93_10675"/>
<name>A0A1W6L7Z8_9BURK</name>
<dbReference type="Pfam" id="PF00668">
    <property type="entry name" value="Condensation"/>
    <property type="match status" value="5"/>
</dbReference>
<gene>
    <name evidence="6" type="ORF">A4W93_10675</name>
</gene>
<dbReference type="SUPFAM" id="SSF52777">
    <property type="entry name" value="CoA-dependent acyltransferases"/>
    <property type="match status" value="10"/>
</dbReference>
<organism evidence="6 7">
    <name type="scientific">Piscinibacter gummiphilus</name>
    <dbReference type="NCBI Taxonomy" id="946333"/>
    <lineage>
        <taxon>Bacteria</taxon>
        <taxon>Pseudomonadati</taxon>
        <taxon>Pseudomonadota</taxon>
        <taxon>Betaproteobacteria</taxon>
        <taxon>Burkholderiales</taxon>
        <taxon>Sphaerotilaceae</taxon>
        <taxon>Piscinibacter</taxon>
    </lineage>
</organism>
<proteinExistence type="inferred from homology"/>
<comment type="cofactor">
    <cofactor evidence="1">
        <name>pantetheine 4'-phosphate</name>
        <dbReference type="ChEBI" id="CHEBI:47942"/>
    </cofactor>
</comment>
<dbReference type="GO" id="GO:0031177">
    <property type="term" value="F:phosphopantetheine binding"/>
    <property type="evidence" value="ECO:0007669"/>
    <property type="project" value="InterPro"/>
</dbReference>
<dbReference type="GO" id="GO:0005737">
    <property type="term" value="C:cytoplasm"/>
    <property type="evidence" value="ECO:0007669"/>
    <property type="project" value="TreeGrafter"/>
</dbReference>
<dbReference type="CDD" id="cd17646">
    <property type="entry name" value="A_NRPS_AB3403-like"/>
    <property type="match status" value="2"/>
</dbReference>
<accession>A0A1W6L7Z8</accession>
<dbReference type="Pfam" id="PF00501">
    <property type="entry name" value="AMP-binding"/>
    <property type="match status" value="5"/>
</dbReference>
<dbReference type="SMART" id="SM00823">
    <property type="entry name" value="PKS_PP"/>
    <property type="match status" value="5"/>
</dbReference>
<feature type="domain" description="Carrier" evidence="5">
    <location>
        <begin position="3074"/>
        <end position="3148"/>
    </location>
</feature>
<dbReference type="InterPro" id="IPR025110">
    <property type="entry name" value="AMP-bd_C"/>
</dbReference>
<dbReference type="FunFam" id="1.10.1200.10:FF:000005">
    <property type="entry name" value="Nonribosomal peptide synthetase 1"/>
    <property type="match status" value="5"/>
</dbReference>
<dbReference type="InterPro" id="IPR009081">
    <property type="entry name" value="PP-bd_ACP"/>
</dbReference>
<dbReference type="Gene3D" id="3.40.50.980">
    <property type="match status" value="6"/>
</dbReference>
<dbReference type="GO" id="GO:0044550">
    <property type="term" value="P:secondary metabolite biosynthetic process"/>
    <property type="evidence" value="ECO:0007669"/>
    <property type="project" value="UniProtKB-ARBA"/>
</dbReference>
<feature type="domain" description="Carrier" evidence="5">
    <location>
        <begin position="989"/>
        <end position="1063"/>
    </location>
</feature>
<keyword evidence="3" id="KW-0596">Phosphopantetheine</keyword>
<dbReference type="InterPro" id="IPR010071">
    <property type="entry name" value="AA_adenyl_dom"/>
</dbReference>
<sequence length="5234" mass="571092">MSVNTRQVAERFLRLPQDKQRSFLDALRQQGIDFGQLPIVAAGAQARDTVSYAQARQWFLWQLDPQSTAYHIAGALTLEGELDVAALRGSFDALVARHESLRTVFEADADGLARQVIREPFGLDIPVIAVDDTAAEAARVVNTPFDLTSGPLLRVAVLQRGAREHVLVVVMHHIVSDGWSMQVIVDEFVAGYRGDAAKLPPMALQYADYAVWQRHWLEAGEKDRQLAYWKAQLGGTQPVLQLPTDHPRRAGGVYRSARHVFELEPALVKALQQRAQAEGATLFMVLLAGLQVVLHRYTGQEDIRIGVPIANRHRAETGGIVGFFVNTQVLRGELDGRTTLQAVLQRAKESALGAQAHQDLPFEQLVEALQPERSLGTTPLFQVLFNHQREDYRALDELPGLKRRPFTLGEQGAQFELTVDTLETANGGVTVSFVHAAELFEAATMDRLADHYRAVLKAMAERPAEALADVPLLGEEERAQLRAWGDNKATHDQTLPVHVLFERQAKRQPDATAVVFEDQSLSYAELNRRANQVAHRLIALGVGPEVKVGIAVERSLEMVVGLLGILKAGGAYVPLDPEYPADRLAYMVADSGITLLLTQPQVRERVHHGGLPVLELDAVHFAAEPGHDPAVPVHGDHLAYVIYTSGSTGLPKGAANRHRSLTSCMTWMQVTFGLDRSDTVLHKAAFGFDVSVWELFWPLTAGARLAVSRPGDHRDPARIVALIRQHGVTTLNFVPSMLQAFLAHEGIEKVTRLRHVIVGGEALPAEAQHEVFRRLGETGFHNLYGPTEAAIHVTHWQCRDDGRSQVPIGRPVSETRAHVLDAALNPVPVGVAGELYLGGVHLGRGYLNRAALTSERFVADPFSEGGRLYRTGDLVRWSAEGQLEYLGRIDQQVKVRGFRIELGEIEAQLLAQPEVQEAVVVADEGRLVAYVTGEVDTSQLRERLGRVLPDYMVPGAMVVLGALPLNPNGKVDRKALPKPEYTSERVYEAPQGEVETRLAAIWAEVLDVARVGRQDNFFELGGHSLLALSLLERMRAAGHEASVRTLFQQPVLGAFAQALAQAPVRREVVVPANGIPADCVSIEPSMVTLVALDEAQVRSIEGMVPGGARNIQDIYPLAPLQEGILFHHLLQSRGDAYVTPCLLSFDSEARLRGFSDRFDQVIARHDILRTAVLWEGLPEPVQVVWRHAALKLEWLPQGGTGSVAERLDAHVDPAHHRIDVRHAPLIRAVAAHDEAQGRWLLQLPSHHLVMDHTTLELLVQEMGEIEAGRGAALPEPVPFRRYVAQAKYGVSVAEHEAFFGRMLGDVEEPTAPFGQLDVQGDGSGVESVHLPLAPALCARVRKQAQQHGVSAASVFHLAWGAVLAKATGQDDVVFGTVLFGRMQGGEGTSRALGLFINTLPLRLRLVGQDVRQALRQTHEGLSGLMQHEHASLTLAQRCSGLPGGTPLFTALLNYRYSGQGPVEAGVWEGMEVLGGEERTNYPVGMSVDDLGDGFVLTGQVSARVGAQRLCGLMARAVESLVQALAERPGARVTELAVLGAEEREQLRAWGDNKATHDQTLPVHVLFERQAKRQPDEIAVVFEEESLSYAELNRRANQVAHRLIALGVGPEVKVGIAVERSLEMVVGLLGILKAGGAYVPLDPEYPADRLAYMVADSGITLLLTQPQVRERVRHGGLPVLELDAVHFAAEPGHDPAVPVHGDHLAYVIYTSGSTGLPKGAANRHRSLTSCMTWMQVTFGLDRSDTVLHKAAFGFDVSVWELFWPLTAGARLAVSRPGDHRDPARIVALIRQHGVTTLNFVPSMLQAFLAHEGIEKVTRLRHVIVGGEALPAEAQHEVFRRLGETGFHNLYGPTEAAIHVTHWQCRDDGRSQVPIGRPVSETRAHVLDAALNPVPVGVAGELYLGGVHLGRGYLNRAALTSERFVADPFSEGGRLYRTGDLVRWSAEGQLEYLGRIDQQVKVRGFRVELGEIEAQLLAQPEVQEAVVVADEGRLVAYVTGEVDTSQLRERLGRVLPDYMVPGAMVVLGALPLNPNEKVDRKALPKPEYTSERVYEAPQGEVETRLAAIWAEVLGVARVGRHDNFFELGGDSITSLKVVAHARSLGGQLSPREFFEHQTLSRVAAAMKREQETTVIPPLDGPRTGWPASHAQARQWFLWQLDPQSTAYHIAGALTLEGELDVAALRGSFDALVARHESLRTVFEADADGLARQVIRAPFSLDIPVIAVDDAAAEAARVVNTPFDLTSGPLLRVAVLQRGEREHVLVVVMHHIVSDGWSMQVIVDEFVAGYRGDAAKLPPMALQYADYAVWQRHWLEAGEKDRQLAYWKEQLGGTQPVLQLPTDHPRRAGGVYRSARHGFELEPALVKALQQRAQAEGATLFMVLLAGLQVVLHRYTGQEDIRIGVPIANRHRAETGGIVGFFVNTQVLRGELDGRTTLQAVLRRAKESALGAQAHQDLPFEQLVEALQPERSLGTTPLFQVLFNHQREDYRALDELPGLKRRPFTLGEQGAQFELTLDTSEGADGRINASFGHAAELFEADTIARMAGHYVAVLQALAERPAQAVGEVVLLGAPERTKVTQWGDRTGTFESAPIHVLIERQVRERPDATAVVFEDESLSYAELNRRANQVAHRLIGLGVGPEVKVGLSTQRSLEMVVGLLGILKAGGAYVPLDPAYPADRLAYMQADSGVALVLGSEDLGAERFAGQPEHDPQVPVHVEQLAYVIYTSGSTGRPKGAQLNHRNVTRLLEATQPWFGFGPQDVWTMFHSYAFDFSVWEIFGALCTGGRLVVVPHWVSRSPEDFVGLLKAQRVTVLNQTPSAFGQLMGVRGAYEDGLALRAVIFGGEALEPERLRPWMERWGDETPQLINMYGITETTVHVTYRRVTKADLGQGRSPVGTAIPDLGLRVLDERLELAPIGVPGELHVSGEGLARGYLNRRGLTAERFIADPFSEGGRLYRTGDLVRWSAEGQLEYLGRIDQQVKVRGFRIELGEIEAQLLAQPEVQEAVVVADEGRLVAYVTGEVDTAVLRERLGRVLPDYMVPGAMVVLGALPLNPNGKVDRKALPKPEYTSERVYEAPQGEVETRLAAIWAEVLGVARVGRHDNFFELGGDSITSLKVVAHARSLGGQLSPREFFEHQTLSRVAAAMKREQETTVIPPLDGPRTGWPASHAQARQWFLWQLDPQSTAYHIAGALTLEGELDVAALRGSFDALVARHESLRTVFEADADGLARQVIRAPFPLDIPVIAVDDAAAEAARVVNTPFDLTSGPLLRVAVLQRGEREHVLVVVMHHIVSDGWSMQVIVDEFVAGYRGEIADLPPLALQYADYAVWQRHWLEAGEKDRQLAYWKAQLGGTQPVLQLPTDHPRRAGGVYRSARHGFELEPALVKALQQRAQAEGATLFMVLLAGLQVVLHRHTGQEDIRIGVPIANRHRAETVGIVGFFVNTQVLRGELDGRTTLQAVLRRAKESALGAQAHQDLPFEQLVEALQPERSLGTTPLFQVLFNHQREDYRALDELPGLKRRPFTLGEQGAQFELTLDTSEGTDGRINASFGHAAELFEADTIARMAGHYVAVLQALAERPAQAVGEVALLGGPERMNVTQWGDPTGAFAHAPIHTLIERQSKRQPEATAVVFEDQSLSYAELNRRANQVAHRLIALGVGPEVKVGLSTQRSLEMVVGLLGILKAGGAYVPLDPAYPADRLAYMQADSGVALVLGSEDLGAERFAGQPEHDPQVPVHVEQLAYVIYTSGSTGRPKGAQLNHRNVTRLLEATQPWFGFGPQDVWTMFHSYAFDFSVWEIFGALCTGGRLVVVPHWVSRSPEDFVGLLKAQRVTVLNQTPSAFGQLMGVRGAYEDGLALRAVIFGGEALEPERLRPWMERWGDETPQLINMYGITETTVHVTYRRVTKADLGQGRSPVGTAIPDLGLRVLDERLELAPIGVPGELHVSGEGLARGYLNRRGLTAERFIADPFSEGGRLYRTGDLVRWSAEGQLEYLGRIDQQVKVRGFRIELGEIEAQLLAQPEVQEAVVVADEGRLVAYVTGEVDTAVLRERLGRVLPDYMVPGAMVVLGALPLNPNGKVDRKALPKPEYTSERVYEAPQGEVEARLAAIWAEVLNVARVGRQDNFFELGGHSLLALSLLERMRAAGHEASVRTLFQQPVLGAFAQALAQAPVRREVVVPANGIPADCVSIEPSMVTLVALDEAQARSIEGMVPGGARNIQDIYPLAPLQEGILFHHLLQSRGDAYVTPCLLSFDSEARLRGFIDRFDQVIARHDILRTAVLWEGLPEPVQVVWRHAALKLEWLPQGGTGSVAERLDAHVDPAHHRIDVRHAPLIRAVAAHDEAQGRWLLQLPSHHLVMDHTTLELLVQEMGEIEAGRGAALPEPVPFRRYVAQAKYGVSAAEHEAFFGRMLGDVEEPTAPFGQLDVQGDGSGVESVHLPLAPALCARVRKQAQQHGVSAASVFHLAWGAVLAKATGQDDVVFGTVLFGRMQGGEGTSRALGLFINTLPLRLRLVGQDVRQALRQTHEGLIGLMQHEHASLTLAQRCSGLPGGTPLFTALLNYRYSGQGPVEAGVWEGMEVLGGEERTNYPVGMSVDDLGDGFVLTGQVSARVGAQRLCGLMARAVESLVQALGERPDARVTELAVLGEEERAQLRAWGDNKATHDQTLPVHVLFERQAKRQPDATAVVFEDQSLSYAELNRRANQVAHRLIALGVGPEVKVGIAVERSLEMVVGLLGILKAGGAYVPLDPEYPADRLAYMVADSGITLVLGSDVDLGAEHFAGEPTHDPEVKVHGEHLAYAIYTSGSTGRPKGVMVRHGALVHFLRDMAKRPGLVREDVVVAVTSLSFDIATLELYLPLLSGAKVVLAPRHVVRDGEALSRLVDTSGATVLQSTPSGWRLLLAGGWTGPKGNPFKGLCGGEALPPDLATSLTDLGVDLWNLYGPTETTVWSAAGRVGEDAGLGGPIAGTRLHVLDAGLEPAPVGVSGELFIGGVGLARGYLGRAGLTSERFIADPFGGGGRLYRTGDLVRWNAAGRLEYLGRIDHQVKVRGFRIELGEIEAQLLAQPAVREAVVVARDGTTLVAYVVGDGVDVAAVREGLGRTLPEHMVPGRVVVLERLPLTPNGKIDRKALPDTGAVLRLGEPPEGEAEEALAAIWAELLHVDEVARDDNFFELGGHSLLAVQVSARVQASLRWDLSVTDVFRYPTLRAMAARRPATGDESALLDIDAFIDSLESA</sequence>
<dbReference type="PROSITE" id="PS00012">
    <property type="entry name" value="PHOSPHOPANTETHEINE"/>
    <property type="match status" value="3"/>
</dbReference>
<dbReference type="FunFam" id="3.40.50.980:FF:000002">
    <property type="entry name" value="Enterobactin synthetase component F"/>
    <property type="match status" value="4"/>
</dbReference>
<dbReference type="GO" id="GO:0043041">
    <property type="term" value="P:amino acid activation for nonribosomal peptide biosynthetic process"/>
    <property type="evidence" value="ECO:0007669"/>
    <property type="project" value="TreeGrafter"/>
</dbReference>
<dbReference type="FunFam" id="3.40.50.12780:FF:000012">
    <property type="entry name" value="Non-ribosomal peptide synthetase"/>
    <property type="match status" value="5"/>
</dbReference>
<keyword evidence="4" id="KW-0597">Phosphoprotein</keyword>
<evidence type="ECO:0000256" key="2">
    <source>
        <dbReference type="ARBA" id="ARBA00006432"/>
    </source>
</evidence>
<dbReference type="InterPro" id="IPR036736">
    <property type="entry name" value="ACP-like_sf"/>
</dbReference>
<dbReference type="CDD" id="cd19531">
    <property type="entry name" value="LCL_NRPS-like"/>
    <property type="match status" value="3"/>
</dbReference>
<protein>
    <recommendedName>
        <fullName evidence="5">Carrier domain-containing protein</fullName>
    </recommendedName>
</protein>
<dbReference type="Gene3D" id="3.40.50.12780">
    <property type="entry name" value="N-terminal domain of ligase-like"/>
    <property type="match status" value="2"/>
</dbReference>
<evidence type="ECO:0000256" key="4">
    <source>
        <dbReference type="ARBA" id="ARBA00022553"/>
    </source>
</evidence>
<dbReference type="InterPro" id="IPR000873">
    <property type="entry name" value="AMP-dep_synth/lig_dom"/>
</dbReference>
<dbReference type="CDD" id="cd19544">
    <property type="entry name" value="E-C_NRPS"/>
    <property type="match status" value="2"/>
</dbReference>
<evidence type="ECO:0000313" key="7">
    <source>
        <dbReference type="Proteomes" id="UP000193427"/>
    </source>
</evidence>
<dbReference type="SUPFAM" id="SSF47336">
    <property type="entry name" value="ACP-like"/>
    <property type="match status" value="5"/>
</dbReference>
<dbReference type="FunFam" id="3.40.50.980:FF:000001">
    <property type="entry name" value="Non-ribosomal peptide synthetase"/>
    <property type="match status" value="5"/>
</dbReference>